<keyword evidence="4 9" id="KW-0548">Nucleotidyltransferase</keyword>
<comment type="catalytic activity">
    <reaction evidence="7">
        <text>DNA(n) + a 2'-deoxyribonucleoside 5'-triphosphate = DNA(n+1) + diphosphate</text>
        <dbReference type="Rhea" id="RHEA:22508"/>
        <dbReference type="Rhea" id="RHEA-COMP:17339"/>
        <dbReference type="Rhea" id="RHEA-COMP:17340"/>
        <dbReference type="ChEBI" id="CHEBI:33019"/>
        <dbReference type="ChEBI" id="CHEBI:61560"/>
        <dbReference type="ChEBI" id="CHEBI:173112"/>
        <dbReference type="EC" id="2.7.7.7"/>
    </reaction>
</comment>
<evidence type="ECO:0000256" key="1">
    <source>
        <dbReference type="ARBA" id="ARBA00012417"/>
    </source>
</evidence>
<accession>A0ABW5S7S7</accession>
<keyword evidence="6" id="KW-0239">DNA-directed DNA polymerase</keyword>
<dbReference type="NCBIfam" id="NF005972">
    <property type="entry name" value="PRK08058.1"/>
    <property type="match status" value="1"/>
</dbReference>
<dbReference type="InterPro" id="IPR050238">
    <property type="entry name" value="DNA_Rep/Repair_Clamp_Loader"/>
</dbReference>
<dbReference type="GO" id="GO:0003887">
    <property type="term" value="F:DNA-directed DNA polymerase activity"/>
    <property type="evidence" value="ECO:0007669"/>
    <property type="project" value="UniProtKB-EC"/>
</dbReference>
<evidence type="ECO:0000256" key="4">
    <source>
        <dbReference type="ARBA" id="ARBA00022695"/>
    </source>
</evidence>
<feature type="domain" description="DNA polymerase III delta subunit C-terminal" evidence="8">
    <location>
        <begin position="214"/>
        <end position="314"/>
    </location>
</feature>
<dbReference type="PANTHER" id="PTHR11669:SF8">
    <property type="entry name" value="DNA POLYMERASE III SUBUNIT DELTA"/>
    <property type="match status" value="1"/>
</dbReference>
<evidence type="ECO:0000256" key="6">
    <source>
        <dbReference type="ARBA" id="ARBA00022932"/>
    </source>
</evidence>
<evidence type="ECO:0000256" key="5">
    <source>
        <dbReference type="ARBA" id="ARBA00022705"/>
    </source>
</evidence>
<dbReference type="Pfam" id="PF13177">
    <property type="entry name" value="DNA_pol3_delta2"/>
    <property type="match status" value="1"/>
</dbReference>
<dbReference type="InterPro" id="IPR027417">
    <property type="entry name" value="P-loop_NTPase"/>
</dbReference>
<evidence type="ECO:0000256" key="7">
    <source>
        <dbReference type="ARBA" id="ARBA00049244"/>
    </source>
</evidence>
<evidence type="ECO:0000313" key="10">
    <source>
        <dbReference type="Proteomes" id="UP001597399"/>
    </source>
</evidence>
<dbReference type="EMBL" id="JBHUMQ010000055">
    <property type="protein sequence ID" value="MFD2695841.1"/>
    <property type="molecule type" value="Genomic_DNA"/>
</dbReference>
<sequence>MNWQELSKQQQTVAKVLRHAIKRDELVHAYLLEGPRGTGKRNVALLVTQTLFCEAPTDQGPCMTCRNCRRIASGNHPDVIWIAPEEGAASIKKEQIAYLMKEFAYRGVESGRKVFIIEQAEKMTAQAENSLLKFIEEPHPGTLALLVTDQIHQLLDTIISRCQVLSFVPLSDHSLFRRMTAEGLPVSLLKSAIALTHDYEEASRLCKEEWFAEARSQVLQLMQRLFKSIESVLPYIYEKFSPNFDDNQKMAVGLDLMLLWYRDLLSLHLNRQEEIVFEDQMDKLKEQMLSLSSDRTIRAMSLILDARRQLDAHVNGVSVMERLVIRLGGNLNEL</sequence>
<dbReference type="RefSeq" id="WP_253064419.1">
    <property type="nucleotide sequence ID" value="NZ_JAMXWM010000030.1"/>
</dbReference>
<keyword evidence="3 9" id="KW-0808">Transferase</keyword>
<dbReference type="EC" id="2.7.7.7" evidence="1"/>
<dbReference type="Pfam" id="PF09115">
    <property type="entry name" value="DNApol3-delta_C"/>
    <property type="match status" value="1"/>
</dbReference>
<keyword evidence="5" id="KW-0235">DNA replication</keyword>
<dbReference type="Gene3D" id="3.40.50.300">
    <property type="entry name" value="P-loop containing nucleotide triphosphate hydrolases"/>
    <property type="match status" value="1"/>
</dbReference>
<dbReference type="SUPFAM" id="SSF52540">
    <property type="entry name" value="P-loop containing nucleoside triphosphate hydrolases"/>
    <property type="match status" value="1"/>
</dbReference>
<evidence type="ECO:0000256" key="2">
    <source>
        <dbReference type="ARBA" id="ARBA00014363"/>
    </source>
</evidence>
<proteinExistence type="predicted"/>
<dbReference type="InterPro" id="IPR004622">
    <property type="entry name" value="DNA_pol_HolB"/>
</dbReference>
<evidence type="ECO:0000259" key="8">
    <source>
        <dbReference type="Pfam" id="PF09115"/>
    </source>
</evidence>
<comment type="caution">
    <text evidence="9">The sequence shown here is derived from an EMBL/GenBank/DDBJ whole genome shotgun (WGS) entry which is preliminary data.</text>
</comment>
<evidence type="ECO:0000256" key="3">
    <source>
        <dbReference type="ARBA" id="ARBA00022679"/>
    </source>
</evidence>
<dbReference type="PANTHER" id="PTHR11669">
    <property type="entry name" value="REPLICATION FACTOR C / DNA POLYMERASE III GAMMA-TAU SUBUNIT"/>
    <property type="match status" value="1"/>
</dbReference>
<dbReference type="Proteomes" id="UP001597399">
    <property type="component" value="Unassembled WGS sequence"/>
</dbReference>
<gene>
    <name evidence="9" type="primary">holB</name>
    <name evidence="9" type="ORF">ACFSUE_19745</name>
</gene>
<organism evidence="9 10">
    <name type="scientific">Sporolactobacillus shoreicorticis</name>
    <dbReference type="NCBI Taxonomy" id="1923877"/>
    <lineage>
        <taxon>Bacteria</taxon>
        <taxon>Bacillati</taxon>
        <taxon>Bacillota</taxon>
        <taxon>Bacilli</taxon>
        <taxon>Bacillales</taxon>
        <taxon>Sporolactobacillaceae</taxon>
        <taxon>Sporolactobacillus</taxon>
    </lineage>
</organism>
<protein>
    <recommendedName>
        <fullName evidence="2">DNA polymerase III subunit delta'</fullName>
        <ecNumber evidence="1">2.7.7.7</ecNumber>
    </recommendedName>
</protein>
<evidence type="ECO:0000313" key="9">
    <source>
        <dbReference type="EMBL" id="MFD2695841.1"/>
    </source>
</evidence>
<dbReference type="InterPro" id="IPR015199">
    <property type="entry name" value="DNA_pol_III_delta_C"/>
</dbReference>
<name>A0ABW5S7S7_9BACL</name>
<keyword evidence="10" id="KW-1185">Reference proteome</keyword>
<reference evidence="10" key="1">
    <citation type="journal article" date="2019" name="Int. J. Syst. Evol. Microbiol.">
        <title>The Global Catalogue of Microorganisms (GCM) 10K type strain sequencing project: providing services to taxonomists for standard genome sequencing and annotation.</title>
        <authorList>
            <consortium name="The Broad Institute Genomics Platform"/>
            <consortium name="The Broad Institute Genome Sequencing Center for Infectious Disease"/>
            <person name="Wu L."/>
            <person name="Ma J."/>
        </authorList>
    </citation>
    <scope>NUCLEOTIDE SEQUENCE [LARGE SCALE GENOMIC DNA]</scope>
    <source>
        <strain evidence="10">TISTR 2466</strain>
    </source>
</reference>
<dbReference type="NCBIfam" id="TIGR00678">
    <property type="entry name" value="holB"/>
    <property type="match status" value="1"/>
</dbReference>